<dbReference type="Pfam" id="PF05193">
    <property type="entry name" value="Peptidase_M16_C"/>
    <property type="match status" value="1"/>
</dbReference>
<evidence type="ECO:0000256" key="6">
    <source>
        <dbReference type="ARBA" id="ARBA00022670"/>
    </source>
</evidence>
<evidence type="ECO:0000313" key="17">
    <source>
        <dbReference type="EMBL" id="EPS67717.1"/>
    </source>
</evidence>
<evidence type="ECO:0000259" key="15">
    <source>
        <dbReference type="Pfam" id="PF00675"/>
    </source>
</evidence>
<dbReference type="InterPro" id="IPR011765">
    <property type="entry name" value="Pept_M16_N"/>
</dbReference>
<sequence length="526" mass="58684">MTIRQLLNLARRSRRNPHVLVPLQPLSTAVSASAEVSLPSPPPPTAMIYDRLAESVKEKLKRLEEPDPRFLRYNSPHPAVVSHTDILPAPLTRVTTLPNGLRIATESNLALKTATVGVFIDAGSRFESDESNGTAHFLEHMIFKGTDRRTARELEEEIENMGGHLNAYTSREQTTYYAKVLDKDVPVALDILSDILQNSKFDEHRINRERDVILREMEEVEGQTEEVIFDHLHATAFQYTPLGRTILGPAENVKRIGKDHLKSYISTHYTAPRTVVVASGAVKHEDIVEQVKKLFTKLSSSPTTASELVAKEPAIFTGSEVRMLDDDIPLAQFAVAFEGASWTDPDSIALMVMQSMLGAWNKNAGGGKHMGSGLAQRVGINEIAESIMAFNTNYKDTGLFGVYAVAKPDCLDDLSHAIVNEITKLCYRVSEADVIRAQNQLKSSLLLHIDGTSPVAEDIGRQMLTYGRRIPYAELFARIEAVDASTVKRVANRFIFDRDVAISAIGPIQGLPDYNWFRRRTYWLRY</sequence>
<keyword evidence="11" id="KW-0482">Metalloprotease</keyword>
<reference evidence="17 18" key="1">
    <citation type="journal article" date="2013" name="BMC Genomics">
        <title>The miniature genome of a carnivorous plant Genlisea aurea contains a low number of genes and short non-coding sequences.</title>
        <authorList>
            <person name="Leushkin E.V."/>
            <person name="Sutormin R.A."/>
            <person name="Nabieva E.R."/>
            <person name="Penin A.A."/>
            <person name="Kondrashov A.S."/>
            <person name="Logacheva M.D."/>
        </authorList>
    </citation>
    <scope>NUCLEOTIDE SEQUENCE [LARGE SCALE GENOMIC DNA]</scope>
</reference>
<evidence type="ECO:0000256" key="7">
    <source>
        <dbReference type="ARBA" id="ARBA00022723"/>
    </source>
</evidence>
<dbReference type="InterPro" id="IPR001431">
    <property type="entry name" value="Pept_M16_Zn_BS"/>
</dbReference>
<dbReference type="MEROPS" id="M16.003"/>
<comment type="cofactor">
    <cofactor evidence="2">
        <name>Zn(2+)</name>
        <dbReference type="ChEBI" id="CHEBI:29105"/>
    </cofactor>
</comment>
<evidence type="ECO:0000256" key="3">
    <source>
        <dbReference type="ARBA" id="ARBA00004173"/>
    </source>
</evidence>
<proteinExistence type="inferred from homology"/>
<evidence type="ECO:0000256" key="2">
    <source>
        <dbReference type="ARBA" id="ARBA00001947"/>
    </source>
</evidence>
<evidence type="ECO:0000256" key="9">
    <source>
        <dbReference type="ARBA" id="ARBA00022833"/>
    </source>
</evidence>
<dbReference type="GO" id="GO:0005759">
    <property type="term" value="C:mitochondrial matrix"/>
    <property type="evidence" value="ECO:0007669"/>
    <property type="project" value="UniProtKB-ARBA"/>
</dbReference>
<keyword evidence="8" id="KW-0378">Hydrolase</keyword>
<evidence type="ECO:0000256" key="5">
    <source>
        <dbReference type="ARBA" id="ARBA00012299"/>
    </source>
</evidence>
<organism evidence="17 18">
    <name type="scientific">Genlisea aurea</name>
    <dbReference type="NCBI Taxonomy" id="192259"/>
    <lineage>
        <taxon>Eukaryota</taxon>
        <taxon>Viridiplantae</taxon>
        <taxon>Streptophyta</taxon>
        <taxon>Embryophyta</taxon>
        <taxon>Tracheophyta</taxon>
        <taxon>Spermatophyta</taxon>
        <taxon>Magnoliopsida</taxon>
        <taxon>eudicotyledons</taxon>
        <taxon>Gunneridae</taxon>
        <taxon>Pentapetalae</taxon>
        <taxon>asterids</taxon>
        <taxon>lamiids</taxon>
        <taxon>Lamiales</taxon>
        <taxon>Lentibulariaceae</taxon>
        <taxon>Genlisea</taxon>
    </lineage>
</organism>
<evidence type="ECO:0000256" key="4">
    <source>
        <dbReference type="ARBA" id="ARBA00007261"/>
    </source>
</evidence>
<dbReference type="PROSITE" id="PS00143">
    <property type="entry name" value="INSULINASE"/>
    <property type="match status" value="1"/>
</dbReference>
<evidence type="ECO:0000256" key="8">
    <source>
        <dbReference type="ARBA" id="ARBA00022801"/>
    </source>
</evidence>
<evidence type="ECO:0000256" key="1">
    <source>
        <dbReference type="ARBA" id="ARBA00001098"/>
    </source>
</evidence>
<feature type="domain" description="Peptidase M16 N-terminal" evidence="15">
    <location>
        <begin position="102"/>
        <end position="249"/>
    </location>
</feature>
<dbReference type="GO" id="GO:0046872">
    <property type="term" value="F:metal ion binding"/>
    <property type="evidence" value="ECO:0007669"/>
    <property type="project" value="UniProtKB-KW"/>
</dbReference>
<comment type="subcellular location">
    <subcellularLocation>
        <location evidence="3">Mitochondrion</location>
    </subcellularLocation>
</comment>
<dbReference type="AlphaFoldDB" id="S8E5Q8"/>
<dbReference type="FunFam" id="3.30.830.10:FF:000001">
    <property type="entry name" value="Mitochondrial-processing peptidase subunit beta, mitochondrial"/>
    <property type="match status" value="1"/>
</dbReference>
<keyword evidence="10" id="KW-0809">Transit peptide</keyword>
<accession>S8E5Q8</accession>
<keyword evidence="7" id="KW-0479">Metal-binding</keyword>
<dbReference type="InterPro" id="IPR050361">
    <property type="entry name" value="MPP/UQCRC_Complex"/>
</dbReference>
<dbReference type="OrthoDB" id="10251424at2759"/>
<dbReference type="FunFam" id="3.30.830.10:FF:000002">
    <property type="entry name" value="Mitochondrial-processing peptidase subunit beta"/>
    <property type="match status" value="1"/>
</dbReference>
<dbReference type="GO" id="GO:0006508">
    <property type="term" value="P:proteolysis"/>
    <property type="evidence" value="ECO:0007669"/>
    <property type="project" value="UniProtKB-KW"/>
</dbReference>
<dbReference type="Pfam" id="PF00675">
    <property type="entry name" value="Peptidase_M16"/>
    <property type="match status" value="1"/>
</dbReference>
<keyword evidence="18" id="KW-1185">Reference proteome</keyword>
<dbReference type="InterPro" id="IPR011249">
    <property type="entry name" value="Metalloenz_LuxS/M16"/>
</dbReference>
<comment type="caution">
    <text evidence="17">The sequence shown here is derived from an EMBL/GenBank/DDBJ whole genome shotgun (WGS) entry which is preliminary data.</text>
</comment>
<dbReference type="SUPFAM" id="SSF63411">
    <property type="entry name" value="LuxS/MPP-like metallohydrolase"/>
    <property type="match status" value="2"/>
</dbReference>
<evidence type="ECO:0000256" key="10">
    <source>
        <dbReference type="ARBA" id="ARBA00022946"/>
    </source>
</evidence>
<feature type="domain" description="Peptidase M16 C-terminal" evidence="16">
    <location>
        <begin position="256"/>
        <end position="441"/>
    </location>
</feature>
<dbReference type="GO" id="GO:0004222">
    <property type="term" value="F:metalloendopeptidase activity"/>
    <property type="evidence" value="ECO:0007669"/>
    <property type="project" value="UniProtKB-EC"/>
</dbReference>
<comment type="similarity">
    <text evidence="4 14">Belongs to the peptidase M16 family.</text>
</comment>
<comment type="catalytic activity">
    <reaction evidence="1">
        <text>Release of N-terminal transit peptides from precursor proteins imported into the mitochondrion, typically with Arg in position P2.</text>
        <dbReference type="EC" id="3.4.24.64"/>
    </reaction>
</comment>
<keyword evidence="9" id="KW-0862">Zinc</keyword>
<evidence type="ECO:0000256" key="11">
    <source>
        <dbReference type="ARBA" id="ARBA00023049"/>
    </source>
</evidence>
<dbReference type="PANTHER" id="PTHR11851:SF149">
    <property type="entry name" value="GH01077P"/>
    <property type="match status" value="1"/>
</dbReference>
<keyword evidence="12" id="KW-0496">Mitochondrion</keyword>
<evidence type="ECO:0000256" key="14">
    <source>
        <dbReference type="RuleBase" id="RU004447"/>
    </source>
</evidence>
<dbReference type="Proteomes" id="UP000015453">
    <property type="component" value="Unassembled WGS sequence"/>
</dbReference>
<keyword evidence="6" id="KW-0645">Protease</keyword>
<evidence type="ECO:0000313" key="18">
    <source>
        <dbReference type="Proteomes" id="UP000015453"/>
    </source>
</evidence>
<name>S8E5Q8_9LAMI</name>
<evidence type="ECO:0000256" key="12">
    <source>
        <dbReference type="ARBA" id="ARBA00023128"/>
    </source>
</evidence>
<evidence type="ECO:0000259" key="16">
    <source>
        <dbReference type="Pfam" id="PF05193"/>
    </source>
</evidence>
<dbReference type="EC" id="3.4.24.64" evidence="5"/>
<dbReference type="InterPro" id="IPR007863">
    <property type="entry name" value="Peptidase_M16_C"/>
</dbReference>
<protein>
    <recommendedName>
        <fullName evidence="5">mitochondrial processing peptidase</fullName>
        <ecNumber evidence="5">3.4.24.64</ecNumber>
    </recommendedName>
    <alternativeName>
        <fullName evidence="13">Beta-MPP</fullName>
    </alternativeName>
</protein>
<dbReference type="EMBL" id="AUSU01002958">
    <property type="protein sequence ID" value="EPS67717.1"/>
    <property type="molecule type" value="Genomic_DNA"/>
</dbReference>
<gene>
    <name evidence="17" type="ORF">M569_07055</name>
</gene>
<dbReference type="PANTHER" id="PTHR11851">
    <property type="entry name" value="METALLOPROTEASE"/>
    <property type="match status" value="1"/>
</dbReference>
<dbReference type="Gene3D" id="3.30.830.10">
    <property type="entry name" value="Metalloenzyme, LuxS/M16 peptidase-like"/>
    <property type="match status" value="2"/>
</dbReference>
<evidence type="ECO:0000256" key="13">
    <source>
        <dbReference type="ARBA" id="ARBA00031018"/>
    </source>
</evidence>